<evidence type="ECO:0000313" key="4">
    <source>
        <dbReference type="Proteomes" id="UP001175271"/>
    </source>
</evidence>
<dbReference type="PANTHER" id="PTHR23017:SF3">
    <property type="entry name" value="G-PROTEIN COUPLED RECEPTORS FAMILY 1 PROFILE DOMAIN-CONTAINING PROTEIN"/>
    <property type="match status" value="1"/>
</dbReference>
<dbReference type="EMBL" id="JAUCMV010000004">
    <property type="protein sequence ID" value="KAK0401206.1"/>
    <property type="molecule type" value="Genomic_DNA"/>
</dbReference>
<feature type="transmembrane region" description="Helical" evidence="1">
    <location>
        <begin position="200"/>
        <end position="229"/>
    </location>
</feature>
<keyword evidence="1" id="KW-1133">Transmembrane helix</keyword>
<feature type="transmembrane region" description="Helical" evidence="1">
    <location>
        <begin position="145"/>
        <end position="166"/>
    </location>
</feature>
<sequence>MSLVAMNNSTTFVYGSELQGSGRTSTENMVVGLTILILAVTGLIFGVIDLYYIKTVKIFHNAFGWFWSSRTVGEMIVNSGYALYQGPATIIQLRGIPPGLGILGYCVLCFGAVTSCLIHAGIAVNRNRAVYSPLTYEHIFTRKNSYAYIAFSFISAALLIPTLFVFPCNLIGYSPQQYTFIFVKCYAGQQRDFSYVGTVINHFCMTLCSCTVLVDITTFLRILYIIMVLKTHKNDDLFARNVRFFKQSAFQNIIMIAGLAATVHQNYANVPVDKMDEKHKILNLAETYGLLVIHVADPLSLILFNPEVRGRLIGTISQQSTGSSDQKLFHSRTGITSALYPDPTTCAPNQKIDAETVHEL</sequence>
<protein>
    <recommendedName>
        <fullName evidence="2">7TM GPCR serpentine receptor class x (Srx) domain-containing protein</fullName>
    </recommendedName>
</protein>
<evidence type="ECO:0000259" key="2">
    <source>
        <dbReference type="Pfam" id="PF10328"/>
    </source>
</evidence>
<dbReference type="PANTHER" id="PTHR23017">
    <property type="entry name" value="SERPENTINE RECEPTOR, CLASS X"/>
    <property type="match status" value="1"/>
</dbReference>
<evidence type="ECO:0000256" key="1">
    <source>
        <dbReference type="SAM" id="Phobius"/>
    </source>
</evidence>
<dbReference type="SUPFAM" id="SSF81321">
    <property type="entry name" value="Family A G protein-coupled receptor-like"/>
    <property type="match status" value="1"/>
</dbReference>
<gene>
    <name evidence="3" type="ORF">QR680_015641</name>
</gene>
<feature type="transmembrane region" description="Helical" evidence="1">
    <location>
        <begin position="30"/>
        <end position="53"/>
    </location>
</feature>
<dbReference type="AlphaFoldDB" id="A0AA39LKL8"/>
<dbReference type="Gene3D" id="1.20.1070.10">
    <property type="entry name" value="Rhodopsin 7-helix transmembrane proteins"/>
    <property type="match status" value="1"/>
</dbReference>
<accession>A0AA39LKL8</accession>
<reference evidence="3" key="1">
    <citation type="submission" date="2023-06" db="EMBL/GenBank/DDBJ databases">
        <title>Genomic analysis of the entomopathogenic nematode Steinernema hermaphroditum.</title>
        <authorList>
            <person name="Schwarz E.M."/>
            <person name="Heppert J.K."/>
            <person name="Baniya A."/>
            <person name="Schwartz H.T."/>
            <person name="Tan C.-H."/>
            <person name="Antoshechkin I."/>
            <person name="Sternberg P.W."/>
            <person name="Goodrich-Blair H."/>
            <person name="Dillman A.R."/>
        </authorList>
    </citation>
    <scope>NUCLEOTIDE SEQUENCE</scope>
    <source>
        <strain evidence="3">PS9179</strain>
        <tissue evidence="3">Whole animal</tissue>
    </source>
</reference>
<keyword evidence="4" id="KW-1185">Reference proteome</keyword>
<comment type="caution">
    <text evidence="3">The sequence shown here is derived from an EMBL/GenBank/DDBJ whole genome shotgun (WGS) entry which is preliminary data.</text>
</comment>
<dbReference type="Pfam" id="PF10328">
    <property type="entry name" value="7TM_GPCR_Srx"/>
    <property type="match status" value="1"/>
</dbReference>
<organism evidence="3 4">
    <name type="scientific">Steinernema hermaphroditum</name>
    <dbReference type="NCBI Taxonomy" id="289476"/>
    <lineage>
        <taxon>Eukaryota</taxon>
        <taxon>Metazoa</taxon>
        <taxon>Ecdysozoa</taxon>
        <taxon>Nematoda</taxon>
        <taxon>Chromadorea</taxon>
        <taxon>Rhabditida</taxon>
        <taxon>Tylenchina</taxon>
        <taxon>Panagrolaimomorpha</taxon>
        <taxon>Strongyloidoidea</taxon>
        <taxon>Steinernematidae</taxon>
        <taxon>Steinernema</taxon>
    </lineage>
</organism>
<name>A0AA39LKL8_9BILA</name>
<dbReference type="Proteomes" id="UP001175271">
    <property type="component" value="Unassembled WGS sequence"/>
</dbReference>
<keyword evidence="1" id="KW-0472">Membrane</keyword>
<keyword evidence="1" id="KW-0812">Transmembrane</keyword>
<feature type="transmembrane region" description="Helical" evidence="1">
    <location>
        <begin position="102"/>
        <end position="124"/>
    </location>
</feature>
<dbReference type="InterPro" id="IPR019430">
    <property type="entry name" value="7TM_GPCR_serpentine_rcpt_Srx"/>
</dbReference>
<proteinExistence type="predicted"/>
<evidence type="ECO:0000313" key="3">
    <source>
        <dbReference type="EMBL" id="KAK0401206.1"/>
    </source>
</evidence>
<dbReference type="CDD" id="cd00637">
    <property type="entry name" value="7tm_classA_rhodopsin-like"/>
    <property type="match status" value="1"/>
</dbReference>
<feature type="domain" description="7TM GPCR serpentine receptor class x (Srx)" evidence="2">
    <location>
        <begin position="38"/>
        <end position="264"/>
    </location>
</feature>